<dbReference type="PANTHER" id="PTHR43071:SF1">
    <property type="entry name" value="2-AMINO-4-HYDROXY-6-HYDROXYMETHYLDIHYDROPTERIDINE PYROPHOSPHOKINASE"/>
    <property type="match status" value="1"/>
</dbReference>
<comment type="catalytic activity">
    <reaction evidence="1">
        <text>6-hydroxymethyl-7,8-dihydropterin + ATP = (7,8-dihydropterin-6-yl)methyl diphosphate + AMP + H(+)</text>
        <dbReference type="Rhea" id="RHEA:11412"/>
        <dbReference type="ChEBI" id="CHEBI:15378"/>
        <dbReference type="ChEBI" id="CHEBI:30616"/>
        <dbReference type="ChEBI" id="CHEBI:44841"/>
        <dbReference type="ChEBI" id="CHEBI:72950"/>
        <dbReference type="ChEBI" id="CHEBI:456215"/>
        <dbReference type="EC" id="2.7.6.3"/>
    </reaction>
</comment>
<keyword evidence="6" id="KW-0418">Kinase</keyword>
<name>A0ABS4FXU2_9BACL</name>
<dbReference type="EMBL" id="JAGGKG010000025">
    <property type="protein sequence ID" value="MBP1907395.1"/>
    <property type="molecule type" value="Genomic_DNA"/>
</dbReference>
<evidence type="ECO:0000256" key="2">
    <source>
        <dbReference type="ARBA" id="ARBA00005051"/>
    </source>
</evidence>
<evidence type="ECO:0000256" key="7">
    <source>
        <dbReference type="ARBA" id="ARBA00022840"/>
    </source>
</evidence>
<accession>A0ABS4FXU2</accession>
<sequence>MNEKQMTKSKRAYIALGSNIGEREETLRKAIARLHELEGVTVLRCSNLYETAPVGYLEQDLFLNMVIAISCELTPEHLLAEMLSLELELGRKRLIVNGPRTIDLDLLWVEGTVMDTPQLILPHPRMFERAFVLVPLSDVVEQDEIDPLYIQLQHTLVDLKGKEGVTFWKTCNWHSVFVPSEN</sequence>
<evidence type="ECO:0000256" key="3">
    <source>
        <dbReference type="ARBA" id="ARBA00013253"/>
    </source>
</evidence>
<dbReference type="PANTHER" id="PTHR43071">
    <property type="entry name" value="2-AMINO-4-HYDROXY-6-HYDROXYMETHYLDIHYDROPTERIDINE PYROPHOSPHOKINASE"/>
    <property type="match status" value="1"/>
</dbReference>
<dbReference type="InterPro" id="IPR000550">
    <property type="entry name" value="Hppk"/>
</dbReference>
<dbReference type="NCBIfam" id="TIGR01498">
    <property type="entry name" value="folK"/>
    <property type="match status" value="1"/>
</dbReference>
<comment type="pathway">
    <text evidence="2">Cofactor biosynthesis; tetrahydrofolate biosynthesis; 2-amino-4-hydroxy-6-hydroxymethyl-7,8-dihydropteridine diphosphate from 7,8-dihydroneopterin triphosphate: step 4/4.</text>
</comment>
<dbReference type="SUPFAM" id="SSF55083">
    <property type="entry name" value="6-hydroxymethyl-7,8-dihydropterin pyrophosphokinase, HPPK"/>
    <property type="match status" value="1"/>
</dbReference>
<evidence type="ECO:0000313" key="11">
    <source>
        <dbReference type="Proteomes" id="UP001519272"/>
    </source>
</evidence>
<reference evidence="10 11" key="1">
    <citation type="submission" date="2021-03" db="EMBL/GenBank/DDBJ databases">
        <title>Genomic Encyclopedia of Type Strains, Phase IV (KMG-IV): sequencing the most valuable type-strain genomes for metagenomic binning, comparative biology and taxonomic classification.</title>
        <authorList>
            <person name="Goeker M."/>
        </authorList>
    </citation>
    <scope>NUCLEOTIDE SEQUENCE [LARGE SCALE GENOMIC DNA]</scope>
    <source>
        <strain evidence="10 11">DSM 14349</strain>
    </source>
</reference>
<protein>
    <recommendedName>
        <fullName evidence="3">2-amino-4-hydroxy-6-hydroxymethyldihydropteridine diphosphokinase</fullName>
        <ecNumber evidence="3">2.7.6.3</ecNumber>
    </recommendedName>
</protein>
<dbReference type="Pfam" id="PF01288">
    <property type="entry name" value="HPPK"/>
    <property type="match status" value="1"/>
</dbReference>
<dbReference type="Gene3D" id="3.30.70.560">
    <property type="entry name" value="7,8-Dihydro-6-hydroxymethylpterin-pyrophosphokinase HPPK"/>
    <property type="match status" value="1"/>
</dbReference>
<gene>
    <name evidence="10" type="ORF">J2Z32_004070</name>
</gene>
<proteinExistence type="predicted"/>
<keyword evidence="5" id="KW-0547">Nucleotide-binding</keyword>
<evidence type="ECO:0000256" key="4">
    <source>
        <dbReference type="ARBA" id="ARBA00022679"/>
    </source>
</evidence>
<keyword evidence="8" id="KW-0289">Folate biosynthesis</keyword>
<dbReference type="CDD" id="cd00483">
    <property type="entry name" value="HPPK"/>
    <property type="match status" value="1"/>
</dbReference>
<dbReference type="Proteomes" id="UP001519272">
    <property type="component" value="Unassembled WGS sequence"/>
</dbReference>
<dbReference type="RefSeq" id="WP_210090971.1">
    <property type="nucleotide sequence ID" value="NZ_JAGGKG010000025.1"/>
</dbReference>
<evidence type="ECO:0000256" key="8">
    <source>
        <dbReference type="ARBA" id="ARBA00022909"/>
    </source>
</evidence>
<dbReference type="InterPro" id="IPR035907">
    <property type="entry name" value="Hppk_sf"/>
</dbReference>
<feature type="domain" description="7,8-dihydro-6-hydroxymethylpterin-pyrophosphokinase" evidence="9">
    <location>
        <begin position="13"/>
        <end position="140"/>
    </location>
</feature>
<keyword evidence="11" id="KW-1185">Reference proteome</keyword>
<keyword evidence="7" id="KW-0067">ATP-binding</keyword>
<evidence type="ECO:0000256" key="1">
    <source>
        <dbReference type="ARBA" id="ARBA00000198"/>
    </source>
</evidence>
<evidence type="ECO:0000313" key="10">
    <source>
        <dbReference type="EMBL" id="MBP1907395.1"/>
    </source>
</evidence>
<evidence type="ECO:0000256" key="5">
    <source>
        <dbReference type="ARBA" id="ARBA00022741"/>
    </source>
</evidence>
<evidence type="ECO:0000259" key="9">
    <source>
        <dbReference type="Pfam" id="PF01288"/>
    </source>
</evidence>
<comment type="caution">
    <text evidence="10">The sequence shown here is derived from an EMBL/GenBank/DDBJ whole genome shotgun (WGS) entry which is preliminary data.</text>
</comment>
<evidence type="ECO:0000256" key="6">
    <source>
        <dbReference type="ARBA" id="ARBA00022777"/>
    </source>
</evidence>
<dbReference type="GO" id="GO:0003848">
    <property type="term" value="F:2-amino-4-hydroxy-6-hydroxymethyldihydropteridine diphosphokinase activity"/>
    <property type="evidence" value="ECO:0007669"/>
    <property type="project" value="UniProtKB-EC"/>
</dbReference>
<organism evidence="10 11">
    <name type="scientific">Paenibacillus turicensis</name>
    <dbReference type="NCBI Taxonomy" id="160487"/>
    <lineage>
        <taxon>Bacteria</taxon>
        <taxon>Bacillati</taxon>
        <taxon>Bacillota</taxon>
        <taxon>Bacilli</taxon>
        <taxon>Bacillales</taxon>
        <taxon>Paenibacillaceae</taxon>
        <taxon>Paenibacillus</taxon>
    </lineage>
</organism>
<dbReference type="EC" id="2.7.6.3" evidence="3"/>
<keyword evidence="4 10" id="KW-0808">Transferase</keyword>